<dbReference type="OrthoDB" id="9812008at2"/>
<evidence type="ECO:0000256" key="3">
    <source>
        <dbReference type="ARBA" id="ARBA00023274"/>
    </source>
</evidence>
<dbReference type="SUPFAM" id="SSF46911">
    <property type="entry name" value="Ribosomal protein S18"/>
    <property type="match status" value="1"/>
</dbReference>
<protein>
    <recommendedName>
        <fullName evidence="4">Small ribosomal subunit protein bS18</fullName>
    </recommendedName>
</protein>
<dbReference type="AlphaFoldDB" id="A0A0N8GQC2"/>
<dbReference type="PRINTS" id="PR00974">
    <property type="entry name" value="RIBOSOMALS18"/>
</dbReference>
<dbReference type="GO" id="GO:0022627">
    <property type="term" value="C:cytosolic small ribosomal subunit"/>
    <property type="evidence" value="ECO:0007669"/>
    <property type="project" value="TreeGrafter"/>
</dbReference>
<keyword evidence="4" id="KW-0694">RNA-binding</keyword>
<proteinExistence type="inferred from homology"/>
<comment type="caution">
    <text evidence="6">The sequence shown here is derived from an EMBL/GenBank/DDBJ whole genome shotgun (WGS) entry which is preliminary data.</text>
</comment>
<keyword evidence="3 4" id="KW-0687">Ribonucleoprotein</keyword>
<evidence type="ECO:0000313" key="7">
    <source>
        <dbReference type="Proteomes" id="UP000050544"/>
    </source>
</evidence>
<evidence type="ECO:0000256" key="1">
    <source>
        <dbReference type="ARBA" id="ARBA00005589"/>
    </source>
</evidence>
<accession>A0A0N8GQC2</accession>
<dbReference type="PANTHER" id="PTHR13479:SF40">
    <property type="entry name" value="SMALL RIBOSOMAL SUBUNIT PROTEIN BS18M"/>
    <property type="match status" value="1"/>
</dbReference>
<organism evidence="6 7">
    <name type="scientific">Thermanaerothrix daxensis</name>
    <dbReference type="NCBI Taxonomy" id="869279"/>
    <lineage>
        <taxon>Bacteria</taxon>
        <taxon>Bacillati</taxon>
        <taxon>Chloroflexota</taxon>
        <taxon>Anaerolineae</taxon>
        <taxon>Anaerolineales</taxon>
        <taxon>Anaerolineaceae</taxon>
        <taxon>Thermanaerothrix</taxon>
    </lineage>
</organism>
<dbReference type="GO" id="GO:0006412">
    <property type="term" value="P:translation"/>
    <property type="evidence" value="ECO:0007669"/>
    <property type="project" value="UniProtKB-UniRule"/>
</dbReference>
<evidence type="ECO:0000256" key="4">
    <source>
        <dbReference type="HAMAP-Rule" id="MF_00270"/>
    </source>
</evidence>
<dbReference type="RefSeq" id="WP_054521711.1">
    <property type="nucleotide sequence ID" value="NZ_LGKO01000004.1"/>
</dbReference>
<dbReference type="EMBL" id="LGKO01000004">
    <property type="protein sequence ID" value="KPL83290.1"/>
    <property type="molecule type" value="Genomic_DNA"/>
</dbReference>
<dbReference type="STRING" id="869279.SE15_08675"/>
<comment type="function">
    <text evidence="4">Binds as a heterodimer with protein bS6 to the central domain of the 16S rRNA, where it helps stabilize the platform of the 30S subunit.</text>
</comment>
<dbReference type="GO" id="GO:0003735">
    <property type="term" value="F:structural constituent of ribosome"/>
    <property type="evidence" value="ECO:0007669"/>
    <property type="project" value="InterPro"/>
</dbReference>
<evidence type="ECO:0000256" key="5">
    <source>
        <dbReference type="RuleBase" id="RU003910"/>
    </source>
</evidence>
<dbReference type="InterPro" id="IPR036870">
    <property type="entry name" value="Ribosomal_bS18_sf"/>
</dbReference>
<sequence>MTDVELVEHEQVAAPRRFAARPKICQFCADKNATIDYKQVDLLRRFLTEEGKIRPRRQTGTCAKHQRLLAREIKRARHLALLPFVAKDLSEGLL</sequence>
<dbReference type="InterPro" id="IPR001648">
    <property type="entry name" value="Ribosomal_bS18"/>
</dbReference>
<evidence type="ECO:0000313" key="6">
    <source>
        <dbReference type="EMBL" id="KPL83290.1"/>
    </source>
</evidence>
<keyword evidence="2 4" id="KW-0689">Ribosomal protein</keyword>
<dbReference type="PANTHER" id="PTHR13479">
    <property type="entry name" value="30S RIBOSOMAL PROTEIN S18"/>
    <property type="match status" value="1"/>
</dbReference>
<dbReference type="GO" id="GO:0070181">
    <property type="term" value="F:small ribosomal subunit rRNA binding"/>
    <property type="evidence" value="ECO:0007669"/>
    <property type="project" value="TreeGrafter"/>
</dbReference>
<dbReference type="Pfam" id="PF01084">
    <property type="entry name" value="Ribosomal_S18"/>
    <property type="match status" value="1"/>
</dbReference>
<name>A0A0N8GQC2_9CHLR</name>
<dbReference type="PATRIC" id="fig|869279.4.peg.2466"/>
<dbReference type="Gene3D" id="4.10.640.10">
    <property type="entry name" value="Ribosomal protein S18"/>
    <property type="match status" value="1"/>
</dbReference>
<comment type="subunit">
    <text evidence="4">Part of the 30S ribosomal subunit. Forms a tight heterodimer with protein bS6.</text>
</comment>
<keyword evidence="7" id="KW-1185">Reference proteome</keyword>
<reference evidence="6 7" key="1">
    <citation type="submission" date="2015-07" db="EMBL/GenBank/DDBJ databases">
        <title>Whole genome sequence of Thermanaerothrix daxensis DSM 23592.</title>
        <authorList>
            <person name="Hemp J."/>
            <person name="Ward L.M."/>
            <person name="Pace L.A."/>
            <person name="Fischer W.W."/>
        </authorList>
    </citation>
    <scope>NUCLEOTIDE SEQUENCE [LARGE SCALE GENOMIC DNA]</scope>
    <source>
        <strain evidence="6 7">GNS-1</strain>
    </source>
</reference>
<evidence type="ECO:0000256" key="2">
    <source>
        <dbReference type="ARBA" id="ARBA00022980"/>
    </source>
</evidence>
<gene>
    <name evidence="4" type="primary">rpsR</name>
    <name evidence="6" type="ORF">SE15_08675</name>
</gene>
<comment type="similarity">
    <text evidence="1 4 5">Belongs to the bacterial ribosomal protein bS18 family.</text>
</comment>
<dbReference type="NCBIfam" id="TIGR00165">
    <property type="entry name" value="S18"/>
    <property type="match status" value="1"/>
</dbReference>
<dbReference type="Proteomes" id="UP000050544">
    <property type="component" value="Unassembled WGS sequence"/>
</dbReference>
<keyword evidence="4" id="KW-0699">rRNA-binding</keyword>
<dbReference type="HAMAP" id="MF_00270">
    <property type="entry name" value="Ribosomal_bS18"/>
    <property type="match status" value="1"/>
</dbReference>